<evidence type="ECO:0000256" key="3">
    <source>
        <dbReference type="SAM" id="Coils"/>
    </source>
</evidence>
<evidence type="ECO:0000313" key="5">
    <source>
        <dbReference type="EMBL" id="KKR11473.1"/>
    </source>
</evidence>
<dbReference type="CDD" id="cd05233">
    <property type="entry name" value="SDR_c"/>
    <property type="match status" value="1"/>
</dbReference>
<dbReference type="SUPFAM" id="SSF51735">
    <property type="entry name" value="NAD(P)-binding Rossmann-fold domains"/>
    <property type="match status" value="1"/>
</dbReference>
<gene>
    <name evidence="5" type="ORF">UT39_C0007G0038</name>
</gene>
<evidence type="ECO:0000256" key="1">
    <source>
        <dbReference type="ARBA" id="ARBA00006484"/>
    </source>
</evidence>
<evidence type="ECO:0000313" key="6">
    <source>
        <dbReference type="Proteomes" id="UP000034246"/>
    </source>
</evidence>
<dbReference type="Pfam" id="PF00106">
    <property type="entry name" value="adh_short"/>
    <property type="match status" value="1"/>
</dbReference>
<comment type="caution">
    <text evidence="5">The sequence shown here is derived from an EMBL/GenBank/DDBJ whole genome shotgun (WGS) entry which is preliminary data.</text>
</comment>
<sequence length="248" mass="27908">MDLSGKTVCIIGATGGIGREVARVMAKRKANLIFVSRKMNSMDVLENELKEENIKIGKYTCDLTDPKSIEKLAKEISRDYKSVDVLFHLAGVGIYKKLSEISFEEWEMSMDINVASAFYSIQKLLPLLEKSEKVYVIASGSGMGKVALSGRLAYCASKFALRGLMLSLAKEYRKTHIHFVHLTLGSVLTSFGPLSLARKIRKHREGKGYLDPGWLANHIATRLENESLEEETPIYPRHYFSESKKDIR</sequence>
<dbReference type="InterPro" id="IPR036291">
    <property type="entry name" value="NAD(P)-bd_dom_sf"/>
</dbReference>
<dbReference type="SMART" id="SM00822">
    <property type="entry name" value="PKS_KR"/>
    <property type="match status" value="1"/>
</dbReference>
<feature type="domain" description="Ketoreductase" evidence="4">
    <location>
        <begin position="6"/>
        <end position="197"/>
    </location>
</feature>
<dbReference type="GO" id="GO:0016491">
    <property type="term" value="F:oxidoreductase activity"/>
    <property type="evidence" value="ECO:0007669"/>
    <property type="project" value="UniProtKB-KW"/>
</dbReference>
<evidence type="ECO:0000259" key="4">
    <source>
        <dbReference type="SMART" id="SM00822"/>
    </source>
</evidence>
<keyword evidence="2" id="KW-0560">Oxidoreductase</keyword>
<accession>A0A0G0N7N5</accession>
<dbReference type="PROSITE" id="PS00061">
    <property type="entry name" value="ADH_SHORT"/>
    <property type="match status" value="1"/>
</dbReference>
<dbReference type="PANTHER" id="PTHR44196:SF1">
    <property type="entry name" value="DEHYDROGENASE_REDUCTASE SDR FAMILY MEMBER 7B"/>
    <property type="match status" value="1"/>
</dbReference>
<dbReference type="AlphaFoldDB" id="A0A0G0N7N5"/>
<evidence type="ECO:0000256" key="2">
    <source>
        <dbReference type="ARBA" id="ARBA00023002"/>
    </source>
</evidence>
<dbReference type="PRINTS" id="PR00081">
    <property type="entry name" value="GDHRDH"/>
</dbReference>
<dbReference type="InterPro" id="IPR020904">
    <property type="entry name" value="Sc_DH/Rdtase_CS"/>
</dbReference>
<dbReference type="EMBL" id="LBWP01000007">
    <property type="protein sequence ID" value="KKR11473.1"/>
    <property type="molecule type" value="Genomic_DNA"/>
</dbReference>
<feature type="coiled-coil region" evidence="3">
    <location>
        <begin position="35"/>
        <end position="62"/>
    </location>
</feature>
<dbReference type="GO" id="GO:0016020">
    <property type="term" value="C:membrane"/>
    <property type="evidence" value="ECO:0007669"/>
    <property type="project" value="TreeGrafter"/>
</dbReference>
<proteinExistence type="inferred from homology"/>
<keyword evidence="3" id="KW-0175">Coiled coil</keyword>
<dbReference type="Proteomes" id="UP000034246">
    <property type="component" value="Unassembled WGS sequence"/>
</dbReference>
<comment type="similarity">
    <text evidence="1">Belongs to the short-chain dehydrogenases/reductases (SDR) family.</text>
</comment>
<name>A0A0G0N7N5_9BACT</name>
<dbReference type="PANTHER" id="PTHR44196">
    <property type="entry name" value="DEHYDROGENASE/REDUCTASE SDR FAMILY MEMBER 7B"/>
    <property type="match status" value="1"/>
</dbReference>
<dbReference type="STRING" id="1618550.UT39_C0007G0038"/>
<organism evidence="5 6">
    <name type="scientific">Candidatus Woesebacteria bacterium GW2011_GWA1_39_21</name>
    <dbReference type="NCBI Taxonomy" id="1618550"/>
    <lineage>
        <taxon>Bacteria</taxon>
        <taxon>Candidatus Woeseibacteriota</taxon>
    </lineage>
</organism>
<reference evidence="5 6" key="1">
    <citation type="journal article" date="2015" name="Nature">
        <title>rRNA introns, odd ribosomes, and small enigmatic genomes across a large radiation of phyla.</title>
        <authorList>
            <person name="Brown C.T."/>
            <person name="Hug L.A."/>
            <person name="Thomas B.C."/>
            <person name="Sharon I."/>
            <person name="Castelle C.J."/>
            <person name="Singh A."/>
            <person name="Wilkins M.J."/>
            <person name="Williams K.H."/>
            <person name="Banfield J.F."/>
        </authorList>
    </citation>
    <scope>NUCLEOTIDE SEQUENCE [LARGE SCALE GENOMIC DNA]</scope>
</reference>
<dbReference type="Gene3D" id="3.40.50.720">
    <property type="entry name" value="NAD(P)-binding Rossmann-like Domain"/>
    <property type="match status" value="1"/>
</dbReference>
<dbReference type="InterPro" id="IPR057326">
    <property type="entry name" value="KR_dom"/>
</dbReference>
<dbReference type="InterPro" id="IPR002347">
    <property type="entry name" value="SDR_fam"/>
</dbReference>
<protein>
    <recommendedName>
        <fullName evidence="4">Ketoreductase domain-containing protein</fullName>
    </recommendedName>
</protein>